<evidence type="ECO:0000256" key="18">
    <source>
        <dbReference type="SAM" id="MobiDB-lite"/>
    </source>
</evidence>
<dbReference type="PANTHER" id="PTHR22888">
    <property type="entry name" value="CYTOCHROME C OXIDASE, SUBUNIT II"/>
    <property type="match status" value="1"/>
</dbReference>
<comment type="catalytic activity">
    <reaction evidence="17">
        <text>4 Fe(II)-[cytochrome c] + O2 + 8 H(+)(in) = 4 Fe(III)-[cytochrome c] + 2 H2O + 4 H(+)(out)</text>
        <dbReference type="Rhea" id="RHEA:11436"/>
        <dbReference type="Rhea" id="RHEA-COMP:10350"/>
        <dbReference type="Rhea" id="RHEA-COMP:14399"/>
        <dbReference type="ChEBI" id="CHEBI:15377"/>
        <dbReference type="ChEBI" id="CHEBI:15378"/>
        <dbReference type="ChEBI" id="CHEBI:15379"/>
        <dbReference type="ChEBI" id="CHEBI:29033"/>
        <dbReference type="ChEBI" id="CHEBI:29034"/>
        <dbReference type="EC" id="7.1.1.9"/>
    </reaction>
</comment>
<keyword evidence="12 17" id="KW-0186">Copper</keyword>
<dbReference type="GO" id="GO:0005886">
    <property type="term" value="C:plasma membrane"/>
    <property type="evidence" value="ECO:0007669"/>
    <property type="project" value="UniProtKB-SubCell"/>
</dbReference>
<dbReference type="PANTHER" id="PTHR22888:SF9">
    <property type="entry name" value="CYTOCHROME C OXIDASE SUBUNIT 2"/>
    <property type="match status" value="1"/>
</dbReference>
<evidence type="ECO:0000256" key="3">
    <source>
        <dbReference type="ARBA" id="ARBA00022448"/>
    </source>
</evidence>
<evidence type="ECO:0000256" key="13">
    <source>
        <dbReference type="ARBA" id="ARBA00023136"/>
    </source>
</evidence>
<keyword evidence="13 19" id="KW-0472">Membrane</keyword>
<feature type="domain" description="Cytochrome c" evidence="22">
    <location>
        <begin position="227"/>
        <end position="325"/>
    </location>
</feature>
<evidence type="ECO:0000256" key="12">
    <source>
        <dbReference type="ARBA" id="ARBA00023008"/>
    </source>
</evidence>
<dbReference type="PROSITE" id="PS50999">
    <property type="entry name" value="COX2_TM"/>
    <property type="match status" value="1"/>
</dbReference>
<dbReference type="NCBIfam" id="TIGR02866">
    <property type="entry name" value="CoxB"/>
    <property type="match status" value="1"/>
</dbReference>
<dbReference type="SUPFAM" id="SSF49503">
    <property type="entry name" value="Cupredoxins"/>
    <property type="match status" value="1"/>
</dbReference>
<dbReference type="GO" id="GO:0016491">
    <property type="term" value="F:oxidoreductase activity"/>
    <property type="evidence" value="ECO:0007669"/>
    <property type="project" value="UniProtKB-KW"/>
</dbReference>
<keyword evidence="10 19" id="KW-1133">Transmembrane helix</keyword>
<keyword evidence="3 16" id="KW-0813">Transport</keyword>
<keyword evidence="5 16" id="KW-0679">Respiratory chain</keyword>
<dbReference type="GO" id="GO:0004129">
    <property type="term" value="F:cytochrome-c oxidase activity"/>
    <property type="evidence" value="ECO:0007669"/>
    <property type="project" value="UniProtKB-EC"/>
</dbReference>
<dbReference type="InterPro" id="IPR014222">
    <property type="entry name" value="Cyt_c_oxidase_su2"/>
</dbReference>
<dbReference type="Pfam" id="PF00116">
    <property type="entry name" value="COX2"/>
    <property type="match status" value="1"/>
</dbReference>
<keyword evidence="24" id="KW-1185">Reference proteome</keyword>
<evidence type="ECO:0000256" key="17">
    <source>
        <dbReference type="RuleBase" id="RU004024"/>
    </source>
</evidence>
<dbReference type="GO" id="GO:0042773">
    <property type="term" value="P:ATP synthesis coupled electron transport"/>
    <property type="evidence" value="ECO:0007669"/>
    <property type="project" value="TreeGrafter"/>
</dbReference>
<evidence type="ECO:0000256" key="4">
    <source>
        <dbReference type="ARBA" id="ARBA00022617"/>
    </source>
</evidence>
<comment type="function">
    <text evidence="14 17">Subunits I and II form the functional core of the enzyme complex. Electrons originating in cytochrome c are transferred via heme a and Cu(A) to the binuclear center formed by heme a3 and Cu(B).</text>
</comment>
<evidence type="ECO:0000256" key="6">
    <source>
        <dbReference type="ARBA" id="ARBA00022692"/>
    </source>
</evidence>
<comment type="similarity">
    <text evidence="2 16">Belongs to the cytochrome c oxidase subunit 2 family.</text>
</comment>
<keyword evidence="6 16" id="KW-0812">Transmembrane</keyword>
<organism evidence="23 24">
    <name type="scientific">Aureliella helgolandensis</name>
    <dbReference type="NCBI Taxonomy" id="2527968"/>
    <lineage>
        <taxon>Bacteria</taxon>
        <taxon>Pseudomonadati</taxon>
        <taxon>Planctomycetota</taxon>
        <taxon>Planctomycetia</taxon>
        <taxon>Pirellulales</taxon>
        <taxon>Pirellulaceae</taxon>
        <taxon>Aureliella</taxon>
    </lineage>
</organism>
<evidence type="ECO:0000256" key="7">
    <source>
        <dbReference type="ARBA" id="ARBA00022723"/>
    </source>
</evidence>
<feature type="domain" description="Cytochrome oxidase subunit II copper A binding" evidence="20">
    <location>
        <begin position="108"/>
        <end position="220"/>
    </location>
</feature>
<dbReference type="GO" id="GO:0020037">
    <property type="term" value="F:heme binding"/>
    <property type="evidence" value="ECO:0007669"/>
    <property type="project" value="InterPro"/>
</dbReference>
<dbReference type="OrthoDB" id="9773456at2"/>
<proteinExistence type="inferred from homology"/>
<evidence type="ECO:0000256" key="8">
    <source>
        <dbReference type="ARBA" id="ARBA00022967"/>
    </source>
</evidence>
<comment type="cofactor">
    <cofactor evidence="17">
        <name>Cu cation</name>
        <dbReference type="ChEBI" id="CHEBI:23378"/>
    </cofactor>
    <text evidence="17">Binds a copper A center.</text>
</comment>
<keyword evidence="9 16" id="KW-0249">Electron transport</keyword>
<keyword evidence="4 15" id="KW-0349">Heme</keyword>
<sequence>MSLPSIPALLADKNATFWFPPRASTFAEENDVFFMYILYISIFFFVLVVAGMIYCMIKFRRRPGYKGDSTALHNNLLEITWSVIPTLVVCWIFARGVYGYIDMMRPPANTIDINVTARKWDWSFQYPNGAISDQLHIPNNRAIKLRMRSEDVLHSFYVPAFRAKTDVVPGRVNTMWFQPILEGEYDLFCAEYCGDQHSEMIKRHGVVVHDLEGYEAWLANAAKAPVNPVAHGFWLYERMGCKSCHSVEPGKKIVGPSFAGTFGVDFESSKGTTLKFDEQYIRQSILEPQAEMRKGYETASQMPSFQGKLKEDEITALTAFIQELKNEAFVEALADGTLTDDEKQTLGIADPAPEESAPAEDAKSE</sequence>
<dbReference type="CDD" id="cd13915">
    <property type="entry name" value="CuRO_HCO_II_like_2"/>
    <property type="match status" value="1"/>
</dbReference>
<feature type="region of interest" description="Disordered" evidence="18">
    <location>
        <begin position="340"/>
        <end position="365"/>
    </location>
</feature>
<dbReference type="PROSITE" id="PS50857">
    <property type="entry name" value="COX2_CUA"/>
    <property type="match status" value="1"/>
</dbReference>
<dbReference type="Gene3D" id="1.10.287.90">
    <property type="match status" value="1"/>
</dbReference>
<reference evidence="23 24" key="1">
    <citation type="submission" date="2019-02" db="EMBL/GenBank/DDBJ databases">
        <title>Deep-cultivation of Planctomycetes and their phenomic and genomic characterization uncovers novel biology.</title>
        <authorList>
            <person name="Wiegand S."/>
            <person name="Jogler M."/>
            <person name="Boedeker C."/>
            <person name="Pinto D."/>
            <person name="Vollmers J."/>
            <person name="Rivas-Marin E."/>
            <person name="Kohn T."/>
            <person name="Peeters S.H."/>
            <person name="Heuer A."/>
            <person name="Rast P."/>
            <person name="Oberbeckmann S."/>
            <person name="Bunk B."/>
            <person name="Jeske O."/>
            <person name="Meyerdierks A."/>
            <person name="Storesund J.E."/>
            <person name="Kallscheuer N."/>
            <person name="Luecker S."/>
            <person name="Lage O.M."/>
            <person name="Pohl T."/>
            <person name="Merkel B.J."/>
            <person name="Hornburger P."/>
            <person name="Mueller R.-W."/>
            <person name="Bruemmer F."/>
            <person name="Labrenz M."/>
            <person name="Spormann A.M."/>
            <person name="Op den Camp H."/>
            <person name="Overmann J."/>
            <person name="Amann R."/>
            <person name="Jetten M.S.M."/>
            <person name="Mascher T."/>
            <person name="Medema M.H."/>
            <person name="Devos D.P."/>
            <person name="Kaster A.-K."/>
            <person name="Ovreas L."/>
            <person name="Rohde M."/>
            <person name="Galperin M.Y."/>
            <person name="Jogler C."/>
        </authorList>
    </citation>
    <scope>NUCLEOTIDE SEQUENCE [LARGE SCALE GENOMIC DNA]</scope>
    <source>
        <strain evidence="23 24">Q31a</strain>
    </source>
</reference>
<evidence type="ECO:0000256" key="9">
    <source>
        <dbReference type="ARBA" id="ARBA00022982"/>
    </source>
</evidence>
<dbReference type="InterPro" id="IPR036257">
    <property type="entry name" value="Cyt_c_oxidase_su2_TM_sf"/>
</dbReference>
<dbReference type="InterPro" id="IPR036909">
    <property type="entry name" value="Cyt_c-like_dom_sf"/>
</dbReference>
<dbReference type="InterPro" id="IPR011759">
    <property type="entry name" value="Cyt_c_oxidase_su2_TM_dom"/>
</dbReference>
<evidence type="ECO:0000313" key="23">
    <source>
        <dbReference type="EMBL" id="QDV22301.1"/>
    </source>
</evidence>
<gene>
    <name evidence="23" type="primary">ctaC</name>
    <name evidence="23" type="ORF">Q31a_05850</name>
</gene>
<evidence type="ECO:0000256" key="10">
    <source>
        <dbReference type="ARBA" id="ARBA00022989"/>
    </source>
</evidence>
<dbReference type="InterPro" id="IPR008972">
    <property type="entry name" value="Cupredoxin"/>
</dbReference>
<keyword evidence="11 15" id="KW-0408">Iron</keyword>
<dbReference type="EC" id="7.1.1.9" evidence="17"/>
<dbReference type="PROSITE" id="PS51007">
    <property type="entry name" value="CYTC"/>
    <property type="match status" value="1"/>
</dbReference>
<dbReference type="Pfam" id="PF02790">
    <property type="entry name" value="COX2_TM"/>
    <property type="match status" value="1"/>
</dbReference>
<dbReference type="InterPro" id="IPR002429">
    <property type="entry name" value="CcO_II-like_C"/>
</dbReference>
<evidence type="ECO:0000256" key="1">
    <source>
        <dbReference type="ARBA" id="ARBA00004141"/>
    </source>
</evidence>
<dbReference type="InterPro" id="IPR009056">
    <property type="entry name" value="Cyt_c-like_dom"/>
</dbReference>
<evidence type="ECO:0000313" key="24">
    <source>
        <dbReference type="Proteomes" id="UP000318017"/>
    </source>
</evidence>
<dbReference type="PROSITE" id="PS00078">
    <property type="entry name" value="COX2"/>
    <property type="match status" value="1"/>
</dbReference>
<evidence type="ECO:0000259" key="21">
    <source>
        <dbReference type="PROSITE" id="PS50999"/>
    </source>
</evidence>
<dbReference type="RefSeq" id="WP_145073637.1">
    <property type="nucleotide sequence ID" value="NZ_CP036298.1"/>
</dbReference>
<feature type="transmembrane region" description="Helical" evidence="19">
    <location>
        <begin position="33"/>
        <end position="55"/>
    </location>
</feature>
<dbReference type="Gene3D" id="2.60.40.420">
    <property type="entry name" value="Cupredoxins - blue copper proteins"/>
    <property type="match status" value="1"/>
</dbReference>
<keyword evidence="8" id="KW-1278">Translocase</keyword>
<evidence type="ECO:0000256" key="11">
    <source>
        <dbReference type="ARBA" id="ARBA00023004"/>
    </source>
</evidence>
<dbReference type="KEGG" id="ahel:Q31a_05850"/>
<dbReference type="Proteomes" id="UP000318017">
    <property type="component" value="Chromosome"/>
</dbReference>
<dbReference type="EMBL" id="CP036298">
    <property type="protein sequence ID" value="QDV22301.1"/>
    <property type="molecule type" value="Genomic_DNA"/>
</dbReference>
<comment type="subcellular location">
    <subcellularLocation>
        <location evidence="16">Cell membrane</location>
        <topology evidence="16">Multi-pass membrane protein</topology>
    </subcellularLocation>
    <subcellularLocation>
        <location evidence="1">Membrane</location>
        <topology evidence="1">Multi-pass membrane protein</topology>
    </subcellularLocation>
</comment>
<evidence type="ECO:0000256" key="2">
    <source>
        <dbReference type="ARBA" id="ARBA00007866"/>
    </source>
</evidence>
<feature type="transmembrane region" description="Helical" evidence="19">
    <location>
        <begin position="76"/>
        <end position="101"/>
    </location>
</feature>
<dbReference type="SUPFAM" id="SSF81464">
    <property type="entry name" value="Cytochrome c oxidase subunit II-like, transmembrane region"/>
    <property type="match status" value="1"/>
</dbReference>
<feature type="domain" description="Cytochrome oxidase subunit II transmembrane region profile" evidence="21">
    <location>
        <begin position="9"/>
        <end position="107"/>
    </location>
</feature>
<dbReference type="GO" id="GO:0005507">
    <property type="term" value="F:copper ion binding"/>
    <property type="evidence" value="ECO:0007669"/>
    <property type="project" value="InterPro"/>
</dbReference>
<dbReference type="InterPro" id="IPR001505">
    <property type="entry name" value="Copper_CuA"/>
</dbReference>
<evidence type="ECO:0000256" key="14">
    <source>
        <dbReference type="ARBA" id="ARBA00024688"/>
    </source>
</evidence>
<keyword evidence="7 15" id="KW-0479">Metal-binding</keyword>
<dbReference type="Pfam" id="PF00034">
    <property type="entry name" value="Cytochrom_C"/>
    <property type="match status" value="1"/>
</dbReference>
<evidence type="ECO:0000256" key="5">
    <source>
        <dbReference type="ARBA" id="ARBA00022660"/>
    </source>
</evidence>
<protein>
    <recommendedName>
        <fullName evidence="17">Cytochrome c oxidase subunit 2</fullName>
        <ecNumber evidence="17">7.1.1.9</ecNumber>
    </recommendedName>
</protein>
<keyword evidence="23" id="KW-0560">Oxidoreductase</keyword>
<evidence type="ECO:0000259" key="22">
    <source>
        <dbReference type="PROSITE" id="PS51007"/>
    </source>
</evidence>
<evidence type="ECO:0000256" key="15">
    <source>
        <dbReference type="PROSITE-ProRule" id="PRU00433"/>
    </source>
</evidence>
<dbReference type="SUPFAM" id="SSF46626">
    <property type="entry name" value="Cytochrome c"/>
    <property type="match status" value="1"/>
</dbReference>
<dbReference type="InterPro" id="IPR045187">
    <property type="entry name" value="CcO_II"/>
</dbReference>
<evidence type="ECO:0000256" key="19">
    <source>
        <dbReference type="SAM" id="Phobius"/>
    </source>
</evidence>
<dbReference type="AlphaFoldDB" id="A0A518G117"/>
<accession>A0A518G117</accession>
<evidence type="ECO:0000256" key="16">
    <source>
        <dbReference type="RuleBase" id="RU000456"/>
    </source>
</evidence>
<evidence type="ECO:0000259" key="20">
    <source>
        <dbReference type="PROSITE" id="PS50857"/>
    </source>
</evidence>
<name>A0A518G117_9BACT</name>